<dbReference type="PANTHER" id="PTHR43685:SF2">
    <property type="entry name" value="GLYCOSYLTRANSFERASE 2-LIKE DOMAIN-CONTAINING PROTEIN"/>
    <property type="match status" value="1"/>
</dbReference>
<dbReference type="RefSeq" id="WP_015814038.1">
    <property type="nucleotide sequence ID" value="NC_013037.1"/>
</dbReference>
<evidence type="ECO:0000313" key="2">
    <source>
        <dbReference type="EMBL" id="ACT95797.1"/>
    </source>
</evidence>
<dbReference type="Gene3D" id="3.90.550.10">
    <property type="entry name" value="Spore Coat Polysaccharide Biosynthesis Protein SpsA, Chain A"/>
    <property type="match status" value="1"/>
</dbReference>
<dbReference type="OrthoDB" id="9788101at2"/>
<dbReference type="CDD" id="cd06433">
    <property type="entry name" value="GT_2_WfgS_like"/>
    <property type="match status" value="1"/>
</dbReference>
<dbReference type="PANTHER" id="PTHR43685">
    <property type="entry name" value="GLYCOSYLTRANSFERASE"/>
    <property type="match status" value="1"/>
</dbReference>
<dbReference type="InterPro" id="IPR029044">
    <property type="entry name" value="Nucleotide-diphossugar_trans"/>
</dbReference>
<dbReference type="eggNOG" id="COG1216">
    <property type="taxonomic scope" value="Bacteria"/>
</dbReference>
<reference evidence="2 3" key="1">
    <citation type="journal article" date="2009" name="Stand. Genomic Sci.">
        <title>Complete genome sequence of Dyadobacter fermentans type strain (NS114).</title>
        <authorList>
            <person name="Lang E."/>
            <person name="Lapidus A."/>
            <person name="Chertkov O."/>
            <person name="Brettin T."/>
            <person name="Detter J.C."/>
            <person name="Han C."/>
            <person name="Copeland A."/>
            <person name="Glavina Del Rio T."/>
            <person name="Nolan M."/>
            <person name="Chen F."/>
            <person name="Lucas S."/>
            <person name="Tice H."/>
            <person name="Cheng J.F."/>
            <person name="Land M."/>
            <person name="Hauser L."/>
            <person name="Chang Y.J."/>
            <person name="Jeffries C.D."/>
            <person name="Kopitz M."/>
            <person name="Bruce D."/>
            <person name="Goodwin L."/>
            <person name="Pitluck S."/>
            <person name="Ovchinnikova G."/>
            <person name="Pati A."/>
            <person name="Ivanova N."/>
            <person name="Mavrommatis K."/>
            <person name="Chen A."/>
            <person name="Palaniappan K."/>
            <person name="Chain P."/>
            <person name="Bristow J."/>
            <person name="Eisen J.A."/>
            <person name="Markowitz V."/>
            <person name="Hugenholtz P."/>
            <person name="Goker M."/>
            <person name="Rohde M."/>
            <person name="Kyrpides N.C."/>
            <person name="Klenk H.P."/>
        </authorList>
    </citation>
    <scope>NUCLEOTIDE SEQUENCE [LARGE SCALE GENOMIC DNA]</scope>
    <source>
        <strain evidence="3">ATCC 700827 / DSM 18053 / CIP 107007 / KCTC 52180 / NS114</strain>
    </source>
</reference>
<accession>C6W3U9</accession>
<keyword evidence="2" id="KW-0808">Transferase</keyword>
<dbReference type="STRING" id="471854.Dfer_4596"/>
<dbReference type="Proteomes" id="UP000002011">
    <property type="component" value="Chromosome"/>
</dbReference>
<dbReference type="KEGG" id="dfe:Dfer_4596"/>
<dbReference type="Pfam" id="PF00535">
    <property type="entry name" value="Glycos_transf_2"/>
    <property type="match status" value="1"/>
</dbReference>
<name>C6W3U9_DYAFD</name>
<dbReference type="InterPro" id="IPR001173">
    <property type="entry name" value="Glyco_trans_2-like"/>
</dbReference>
<dbReference type="SUPFAM" id="SSF53448">
    <property type="entry name" value="Nucleotide-diphospho-sugar transferases"/>
    <property type="match status" value="1"/>
</dbReference>
<evidence type="ECO:0000259" key="1">
    <source>
        <dbReference type="Pfam" id="PF00535"/>
    </source>
</evidence>
<dbReference type="EMBL" id="CP001619">
    <property type="protein sequence ID" value="ACT95797.1"/>
    <property type="molecule type" value="Genomic_DNA"/>
</dbReference>
<organism evidence="2 3">
    <name type="scientific">Dyadobacter fermentans (strain ATCC 700827 / DSM 18053 / CIP 107007 / KCTC 52180 / NS114)</name>
    <dbReference type="NCBI Taxonomy" id="471854"/>
    <lineage>
        <taxon>Bacteria</taxon>
        <taxon>Pseudomonadati</taxon>
        <taxon>Bacteroidota</taxon>
        <taxon>Cytophagia</taxon>
        <taxon>Cytophagales</taxon>
        <taxon>Spirosomataceae</taxon>
        <taxon>Dyadobacter</taxon>
    </lineage>
</organism>
<dbReference type="CAZy" id="GT2">
    <property type="family name" value="Glycosyltransferase Family 2"/>
</dbReference>
<gene>
    <name evidence="2" type="ordered locus">Dfer_4596</name>
</gene>
<dbReference type="InterPro" id="IPR050834">
    <property type="entry name" value="Glycosyltransf_2"/>
</dbReference>
<sequence>MNQDRPKISVITVVRNGERYIEDTIQSIINQTYDNFEYIVIDGKSTDNTLNIIRKYESQISYWISEADKGIYDAMNKGVRAATGDWLLFINADDFLFDNDVLANAAPALGKSKSLVVYGKVLRVYSKGSNQVIGSEWSELKHYCRNIRMNISHQGTFHSKQLFANRMFDTSFRIAGDYDLLLSYLNKNDAEYLPLTIAQMRTEGVSATSSNRLLLSEIRRVQINNGIYKRIPSYGWFKSAFRITFNNKIIKLIGIERKDKIKQLLNRRKA</sequence>
<proteinExistence type="predicted"/>
<dbReference type="GO" id="GO:0016740">
    <property type="term" value="F:transferase activity"/>
    <property type="evidence" value="ECO:0007669"/>
    <property type="project" value="UniProtKB-KW"/>
</dbReference>
<evidence type="ECO:0000313" key="3">
    <source>
        <dbReference type="Proteomes" id="UP000002011"/>
    </source>
</evidence>
<keyword evidence="3" id="KW-1185">Reference proteome</keyword>
<dbReference type="HOGENOM" id="CLU_025996_21_1_10"/>
<feature type="domain" description="Glycosyltransferase 2-like" evidence="1">
    <location>
        <begin position="9"/>
        <end position="157"/>
    </location>
</feature>
<dbReference type="AlphaFoldDB" id="C6W3U9"/>
<protein>
    <submittedName>
        <fullName evidence="2">Glycosyl transferase family 2</fullName>
    </submittedName>
</protein>